<name>A0A840YMC8_9SPHN</name>
<evidence type="ECO:0000313" key="2">
    <source>
        <dbReference type="Proteomes" id="UP000527143"/>
    </source>
</evidence>
<dbReference type="AlphaFoldDB" id="A0A840YMC8"/>
<dbReference type="PANTHER" id="PTHR48100">
    <property type="entry name" value="BROAD-SPECIFICITY PHOSPHATASE YOR283W-RELATED"/>
    <property type="match status" value="1"/>
</dbReference>
<dbReference type="SMART" id="SM00855">
    <property type="entry name" value="PGAM"/>
    <property type="match status" value="1"/>
</dbReference>
<protein>
    <submittedName>
        <fullName evidence="1">Alpha-ribazole phosphatase</fullName>
        <ecNumber evidence="1">3.1.3.73</ecNumber>
    </submittedName>
</protein>
<dbReference type="EC" id="3.1.3.73" evidence="1"/>
<reference evidence="1 2" key="1">
    <citation type="submission" date="2020-08" db="EMBL/GenBank/DDBJ databases">
        <title>Genomic Encyclopedia of Type Strains, Phase IV (KMG-IV): sequencing the most valuable type-strain genomes for metagenomic binning, comparative biology and taxonomic classification.</title>
        <authorList>
            <person name="Goeker M."/>
        </authorList>
    </citation>
    <scope>NUCLEOTIDE SEQUENCE [LARGE SCALE GENOMIC DNA]</scope>
    <source>
        <strain evidence="1 2">DSM 26736</strain>
    </source>
</reference>
<dbReference type="EMBL" id="JACIJF010000005">
    <property type="protein sequence ID" value="MBB5710946.1"/>
    <property type="molecule type" value="Genomic_DNA"/>
</dbReference>
<sequence length="184" mass="19572">MNPVAVHLMRHGAPELAGRLLGRTDCGVTAEGIAACVRAAEGLAVDMILTSDLRRSVACAQAIGVPVQADPRWRELDFGEWDGLAAEQVNPVALARFYDDPDAYPPPGGERWVDLKARVRAALAEIHVPTLVVTHGGAMRAVLAQACGLSLRGSWAFDLPYAAILSLKVWSGEPLTAQITGLRA</sequence>
<dbReference type="Pfam" id="PF00300">
    <property type="entry name" value="His_Phos_1"/>
    <property type="match status" value="1"/>
</dbReference>
<dbReference type="CDD" id="cd07067">
    <property type="entry name" value="HP_PGM_like"/>
    <property type="match status" value="1"/>
</dbReference>
<dbReference type="GO" id="GO:0005737">
    <property type="term" value="C:cytoplasm"/>
    <property type="evidence" value="ECO:0007669"/>
    <property type="project" value="TreeGrafter"/>
</dbReference>
<dbReference type="InterPro" id="IPR050275">
    <property type="entry name" value="PGM_Phosphatase"/>
</dbReference>
<dbReference type="InterPro" id="IPR013078">
    <property type="entry name" value="His_Pase_superF_clade-1"/>
</dbReference>
<dbReference type="SUPFAM" id="SSF53254">
    <property type="entry name" value="Phosphoglycerate mutase-like"/>
    <property type="match status" value="1"/>
</dbReference>
<dbReference type="Proteomes" id="UP000527143">
    <property type="component" value="Unassembled WGS sequence"/>
</dbReference>
<keyword evidence="1" id="KW-0378">Hydrolase</keyword>
<proteinExistence type="predicted"/>
<evidence type="ECO:0000313" key="1">
    <source>
        <dbReference type="EMBL" id="MBB5710946.1"/>
    </source>
</evidence>
<organism evidence="1 2">
    <name type="scientific">Sphingomonas xinjiangensis</name>
    <dbReference type="NCBI Taxonomy" id="643568"/>
    <lineage>
        <taxon>Bacteria</taxon>
        <taxon>Pseudomonadati</taxon>
        <taxon>Pseudomonadota</taxon>
        <taxon>Alphaproteobacteria</taxon>
        <taxon>Sphingomonadales</taxon>
        <taxon>Sphingomonadaceae</taxon>
        <taxon>Sphingomonas</taxon>
    </lineage>
</organism>
<dbReference type="InterPro" id="IPR029033">
    <property type="entry name" value="His_PPase_superfam"/>
</dbReference>
<dbReference type="RefSeq" id="WP_184087333.1">
    <property type="nucleotide sequence ID" value="NZ_JACIJF010000005.1"/>
</dbReference>
<accession>A0A840YMC8</accession>
<keyword evidence="2" id="KW-1185">Reference proteome</keyword>
<dbReference type="Gene3D" id="3.40.50.1240">
    <property type="entry name" value="Phosphoglycerate mutase-like"/>
    <property type="match status" value="1"/>
</dbReference>
<dbReference type="GO" id="GO:0043755">
    <property type="term" value="F:alpha-ribazole phosphatase activity"/>
    <property type="evidence" value="ECO:0007669"/>
    <property type="project" value="UniProtKB-EC"/>
</dbReference>
<gene>
    <name evidence="1" type="ORF">FHT02_002186</name>
</gene>
<comment type="caution">
    <text evidence="1">The sequence shown here is derived from an EMBL/GenBank/DDBJ whole genome shotgun (WGS) entry which is preliminary data.</text>
</comment>
<dbReference type="PANTHER" id="PTHR48100:SF1">
    <property type="entry name" value="HISTIDINE PHOSPHATASE FAMILY PROTEIN-RELATED"/>
    <property type="match status" value="1"/>
</dbReference>